<dbReference type="VEuPathDB" id="FungiDB:ASPWEDRAFT_312960"/>
<accession>A0A1L9RTD7</accession>
<evidence type="ECO:0000313" key="2">
    <source>
        <dbReference type="Proteomes" id="UP000184383"/>
    </source>
</evidence>
<dbReference type="RefSeq" id="XP_040691861.1">
    <property type="nucleotide sequence ID" value="XM_040833531.1"/>
</dbReference>
<name>A0A1L9RTD7_ASPWE</name>
<sequence length="130" mass="14454">MSGLDSHHWFCLACAFSGLHVEHGHSSGHQGGGDVRSLFSPAIDCQRPLLGGGHIQARYHLLCSDITQLTWQAENEYWLAFLLIHRLLSFARSRMGCDDPEFLQRHVVLSPIPCRRFGSSRDGLVSGSEP</sequence>
<dbReference type="EMBL" id="KV878210">
    <property type="protein sequence ID" value="OJJ38185.1"/>
    <property type="molecule type" value="Genomic_DNA"/>
</dbReference>
<dbReference type="Proteomes" id="UP000184383">
    <property type="component" value="Unassembled WGS sequence"/>
</dbReference>
<keyword evidence="2" id="KW-1185">Reference proteome</keyword>
<reference evidence="2" key="1">
    <citation type="journal article" date="2017" name="Genome Biol.">
        <title>Comparative genomics reveals high biological diversity and specific adaptations in the industrially and medically important fungal genus Aspergillus.</title>
        <authorList>
            <person name="de Vries R.P."/>
            <person name="Riley R."/>
            <person name="Wiebenga A."/>
            <person name="Aguilar-Osorio G."/>
            <person name="Amillis S."/>
            <person name="Uchima C.A."/>
            <person name="Anderluh G."/>
            <person name="Asadollahi M."/>
            <person name="Askin M."/>
            <person name="Barry K."/>
            <person name="Battaglia E."/>
            <person name="Bayram O."/>
            <person name="Benocci T."/>
            <person name="Braus-Stromeyer S.A."/>
            <person name="Caldana C."/>
            <person name="Canovas D."/>
            <person name="Cerqueira G.C."/>
            <person name="Chen F."/>
            <person name="Chen W."/>
            <person name="Choi C."/>
            <person name="Clum A."/>
            <person name="Dos Santos R.A."/>
            <person name="Damasio A.R."/>
            <person name="Diallinas G."/>
            <person name="Emri T."/>
            <person name="Fekete E."/>
            <person name="Flipphi M."/>
            <person name="Freyberg S."/>
            <person name="Gallo A."/>
            <person name="Gournas C."/>
            <person name="Habgood R."/>
            <person name="Hainaut M."/>
            <person name="Harispe M.L."/>
            <person name="Henrissat B."/>
            <person name="Hilden K.S."/>
            <person name="Hope R."/>
            <person name="Hossain A."/>
            <person name="Karabika E."/>
            <person name="Karaffa L."/>
            <person name="Karanyi Z."/>
            <person name="Krasevec N."/>
            <person name="Kuo A."/>
            <person name="Kusch H."/>
            <person name="LaButti K."/>
            <person name="Lagendijk E.L."/>
            <person name="Lapidus A."/>
            <person name="Levasseur A."/>
            <person name="Lindquist E."/>
            <person name="Lipzen A."/>
            <person name="Logrieco A.F."/>
            <person name="MacCabe A."/>
            <person name="Maekelae M.R."/>
            <person name="Malavazi I."/>
            <person name="Melin P."/>
            <person name="Meyer V."/>
            <person name="Mielnichuk N."/>
            <person name="Miskei M."/>
            <person name="Molnar A.P."/>
            <person name="Mule G."/>
            <person name="Ngan C.Y."/>
            <person name="Orejas M."/>
            <person name="Orosz E."/>
            <person name="Ouedraogo J.P."/>
            <person name="Overkamp K.M."/>
            <person name="Park H.-S."/>
            <person name="Perrone G."/>
            <person name="Piumi F."/>
            <person name="Punt P.J."/>
            <person name="Ram A.F."/>
            <person name="Ramon A."/>
            <person name="Rauscher S."/>
            <person name="Record E."/>
            <person name="Riano-Pachon D.M."/>
            <person name="Robert V."/>
            <person name="Roehrig J."/>
            <person name="Ruller R."/>
            <person name="Salamov A."/>
            <person name="Salih N.S."/>
            <person name="Samson R.A."/>
            <person name="Sandor E."/>
            <person name="Sanguinetti M."/>
            <person name="Schuetze T."/>
            <person name="Sepcic K."/>
            <person name="Shelest E."/>
            <person name="Sherlock G."/>
            <person name="Sophianopoulou V."/>
            <person name="Squina F.M."/>
            <person name="Sun H."/>
            <person name="Susca A."/>
            <person name="Todd R.B."/>
            <person name="Tsang A."/>
            <person name="Unkles S.E."/>
            <person name="van de Wiele N."/>
            <person name="van Rossen-Uffink D."/>
            <person name="Oliveira J.V."/>
            <person name="Vesth T.C."/>
            <person name="Visser J."/>
            <person name="Yu J.-H."/>
            <person name="Zhou M."/>
            <person name="Andersen M.R."/>
            <person name="Archer D.B."/>
            <person name="Baker S.E."/>
            <person name="Benoit I."/>
            <person name="Brakhage A.A."/>
            <person name="Braus G.H."/>
            <person name="Fischer R."/>
            <person name="Frisvad J.C."/>
            <person name="Goldman G.H."/>
            <person name="Houbraken J."/>
            <person name="Oakley B."/>
            <person name="Pocsi I."/>
            <person name="Scazzocchio C."/>
            <person name="Seiboth B."/>
            <person name="vanKuyk P.A."/>
            <person name="Wortman J."/>
            <person name="Dyer P.S."/>
            <person name="Grigoriev I.V."/>
        </authorList>
    </citation>
    <scope>NUCLEOTIDE SEQUENCE [LARGE SCALE GENOMIC DNA]</scope>
    <source>
        <strain evidence="2">DTO 134E9</strain>
    </source>
</reference>
<gene>
    <name evidence="1" type="ORF">ASPWEDRAFT_312960</name>
</gene>
<evidence type="ECO:0000313" key="1">
    <source>
        <dbReference type="EMBL" id="OJJ38185.1"/>
    </source>
</evidence>
<proteinExistence type="predicted"/>
<organism evidence="1 2">
    <name type="scientific">Aspergillus wentii DTO 134E9</name>
    <dbReference type="NCBI Taxonomy" id="1073089"/>
    <lineage>
        <taxon>Eukaryota</taxon>
        <taxon>Fungi</taxon>
        <taxon>Dikarya</taxon>
        <taxon>Ascomycota</taxon>
        <taxon>Pezizomycotina</taxon>
        <taxon>Eurotiomycetes</taxon>
        <taxon>Eurotiomycetidae</taxon>
        <taxon>Eurotiales</taxon>
        <taxon>Aspergillaceae</taxon>
        <taxon>Aspergillus</taxon>
        <taxon>Aspergillus subgen. Cremei</taxon>
    </lineage>
</organism>
<dbReference type="GeneID" id="63749379"/>
<protein>
    <submittedName>
        <fullName evidence="1">Uncharacterized protein</fullName>
    </submittedName>
</protein>
<dbReference type="AlphaFoldDB" id="A0A1L9RTD7"/>